<reference evidence="2 3" key="1">
    <citation type="submission" date="2015-12" db="EMBL/GenBank/DDBJ databases">
        <title>The genome of Folsomia candida.</title>
        <authorList>
            <person name="Faddeeva A."/>
            <person name="Derks M.F."/>
            <person name="Anvar Y."/>
            <person name="Smit S."/>
            <person name="Van Straalen N."/>
            <person name="Roelofs D."/>
        </authorList>
    </citation>
    <scope>NUCLEOTIDE SEQUENCE [LARGE SCALE GENOMIC DNA]</scope>
    <source>
        <strain evidence="2 3">VU population</strain>
        <tissue evidence="2">Whole body</tissue>
    </source>
</reference>
<protein>
    <submittedName>
        <fullName evidence="2">Cysteine-rich secretory protein 2</fullName>
    </submittedName>
</protein>
<sequence length="166" mass="19329">MKVFNSGGRILVIASIWTFLITLFSTESHGWRHDRRPRVYGNRMPKSMLLTNSHKVQEKIVSAHNLFRSNVRPKASNMLEMTWHSGAAKTAQKWAEQCELLTHDNATDRWTEFYGPCGQNIFVSTHKVPWFFAIKTWYLEHRNFTYGSPKNELGVIGHFTRNSVFI</sequence>
<dbReference type="AlphaFoldDB" id="A0A226EY27"/>
<evidence type="ECO:0000259" key="1">
    <source>
        <dbReference type="SMART" id="SM00198"/>
    </source>
</evidence>
<proteinExistence type="predicted"/>
<accession>A0A226EY27</accession>
<dbReference type="InterPro" id="IPR014044">
    <property type="entry name" value="CAP_dom"/>
</dbReference>
<name>A0A226EY27_FOLCA</name>
<evidence type="ECO:0000313" key="3">
    <source>
        <dbReference type="Proteomes" id="UP000198287"/>
    </source>
</evidence>
<dbReference type="SUPFAM" id="SSF55797">
    <property type="entry name" value="PR-1-like"/>
    <property type="match status" value="1"/>
</dbReference>
<organism evidence="2 3">
    <name type="scientific">Folsomia candida</name>
    <name type="common">Springtail</name>
    <dbReference type="NCBI Taxonomy" id="158441"/>
    <lineage>
        <taxon>Eukaryota</taxon>
        <taxon>Metazoa</taxon>
        <taxon>Ecdysozoa</taxon>
        <taxon>Arthropoda</taxon>
        <taxon>Hexapoda</taxon>
        <taxon>Collembola</taxon>
        <taxon>Entomobryomorpha</taxon>
        <taxon>Isotomoidea</taxon>
        <taxon>Isotomidae</taxon>
        <taxon>Proisotominae</taxon>
        <taxon>Folsomia</taxon>
    </lineage>
</organism>
<dbReference type="Gene3D" id="3.40.33.10">
    <property type="entry name" value="CAP"/>
    <property type="match status" value="1"/>
</dbReference>
<dbReference type="STRING" id="158441.A0A226EY27"/>
<dbReference type="OrthoDB" id="337038at2759"/>
<dbReference type="SMART" id="SM00198">
    <property type="entry name" value="SCP"/>
    <property type="match status" value="1"/>
</dbReference>
<dbReference type="PANTHER" id="PTHR10334">
    <property type="entry name" value="CYSTEINE-RICH SECRETORY PROTEIN-RELATED"/>
    <property type="match status" value="1"/>
</dbReference>
<feature type="domain" description="SCP" evidence="1">
    <location>
        <begin position="55"/>
        <end position="165"/>
    </location>
</feature>
<dbReference type="InterPro" id="IPR035940">
    <property type="entry name" value="CAP_sf"/>
</dbReference>
<keyword evidence="3" id="KW-1185">Reference proteome</keyword>
<gene>
    <name evidence="2" type="ORF">Fcan01_01780</name>
</gene>
<comment type="caution">
    <text evidence="2">The sequence shown here is derived from an EMBL/GenBank/DDBJ whole genome shotgun (WGS) entry which is preliminary data.</text>
</comment>
<evidence type="ECO:0000313" key="2">
    <source>
        <dbReference type="EMBL" id="OXA62459.1"/>
    </source>
</evidence>
<dbReference type="InterPro" id="IPR001283">
    <property type="entry name" value="CRISP-related"/>
</dbReference>
<dbReference type="EMBL" id="LNIX01000001">
    <property type="protein sequence ID" value="OXA62459.1"/>
    <property type="molecule type" value="Genomic_DNA"/>
</dbReference>
<dbReference type="Proteomes" id="UP000198287">
    <property type="component" value="Unassembled WGS sequence"/>
</dbReference>
<dbReference type="Pfam" id="PF00188">
    <property type="entry name" value="CAP"/>
    <property type="match status" value="1"/>
</dbReference>